<reference evidence="3" key="1">
    <citation type="submission" date="2023-07" db="EMBL/GenBank/DDBJ databases">
        <title>Fictibacillus sp. isolated from freshwater pond.</title>
        <authorList>
            <person name="Kirdat K."/>
            <person name="Bhat A."/>
            <person name="Mourya A."/>
            <person name="Yadav A."/>
        </authorList>
    </citation>
    <scope>NUCLEOTIDE SEQUENCE</scope>
    <source>
        <strain evidence="3">NE201</strain>
    </source>
</reference>
<evidence type="ECO:0000313" key="3">
    <source>
        <dbReference type="EMBL" id="MDN4525307.1"/>
    </source>
</evidence>
<dbReference type="Proteomes" id="UP001172721">
    <property type="component" value="Unassembled WGS sequence"/>
</dbReference>
<dbReference type="InterPro" id="IPR001482">
    <property type="entry name" value="T2SS/T4SS_dom"/>
</dbReference>
<name>A0ABT8HWZ5_9BACL</name>
<evidence type="ECO:0000259" key="2">
    <source>
        <dbReference type="Pfam" id="PF00437"/>
    </source>
</evidence>
<dbReference type="InterPro" id="IPR027417">
    <property type="entry name" value="P-loop_NTPase"/>
</dbReference>
<proteinExistence type="inferred from homology"/>
<protein>
    <submittedName>
        <fullName evidence="3">ATPase, T2SS/T4P/T4SS family</fullName>
    </submittedName>
</protein>
<comment type="similarity">
    <text evidence="1">Belongs to the GSP E family.</text>
</comment>
<evidence type="ECO:0000256" key="1">
    <source>
        <dbReference type="ARBA" id="ARBA00006611"/>
    </source>
</evidence>
<dbReference type="RefSeq" id="WP_301166347.1">
    <property type="nucleotide sequence ID" value="NZ_JAUHTR010000006.1"/>
</dbReference>
<gene>
    <name evidence="3" type="ORF">QYB97_12510</name>
</gene>
<dbReference type="Gene3D" id="3.40.50.300">
    <property type="entry name" value="P-loop containing nucleotide triphosphate hydrolases"/>
    <property type="match status" value="1"/>
</dbReference>
<evidence type="ECO:0000313" key="4">
    <source>
        <dbReference type="Proteomes" id="UP001172721"/>
    </source>
</evidence>
<sequence>MTTKFILDMEMPVITVHLVLSTVHAEDALGCLYRLVEFGLSIQEIEQTLLGIVSQRLLSLLCPYCGDQCESYCFMQRHNKRIGLYELLSESGLEKGMEWIRGNSDRPEGLRTLNYYMKQGMALGYLPMNTLYRWGVGR</sequence>
<keyword evidence="4" id="KW-1185">Reference proteome</keyword>
<accession>A0ABT8HWZ5</accession>
<feature type="domain" description="Bacterial type II secretion system protein E" evidence="2">
    <location>
        <begin position="15"/>
        <end position="88"/>
    </location>
</feature>
<dbReference type="SUPFAM" id="SSF52540">
    <property type="entry name" value="P-loop containing nucleoside triphosphate hydrolases"/>
    <property type="match status" value="1"/>
</dbReference>
<organism evidence="3 4">
    <name type="scientific">Fictibacillus fluitans</name>
    <dbReference type="NCBI Taxonomy" id="3058422"/>
    <lineage>
        <taxon>Bacteria</taxon>
        <taxon>Bacillati</taxon>
        <taxon>Bacillota</taxon>
        <taxon>Bacilli</taxon>
        <taxon>Bacillales</taxon>
        <taxon>Fictibacillaceae</taxon>
        <taxon>Fictibacillus</taxon>
    </lineage>
</organism>
<comment type="caution">
    <text evidence="3">The sequence shown here is derived from an EMBL/GenBank/DDBJ whole genome shotgun (WGS) entry which is preliminary data.</text>
</comment>
<dbReference type="Pfam" id="PF00437">
    <property type="entry name" value="T2SSE"/>
    <property type="match status" value="1"/>
</dbReference>
<dbReference type="EMBL" id="JAUHTR010000006">
    <property type="protein sequence ID" value="MDN4525307.1"/>
    <property type="molecule type" value="Genomic_DNA"/>
</dbReference>